<dbReference type="EMBL" id="WKFB01000080">
    <property type="protein sequence ID" value="KAF6736773.1"/>
    <property type="molecule type" value="Genomic_DNA"/>
</dbReference>
<proteinExistence type="predicted"/>
<reference evidence="2" key="1">
    <citation type="journal article" name="BMC Genomics">
        <title>Long-read sequencing and de novo genome assembly of marine medaka (Oryzias melastigma).</title>
        <authorList>
            <person name="Liang P."/>
            <person name="Saqib H.S.A."/>
            <person name="Ni X."/>
            <person name="Shen Y."/>
        </authorList>
    </citation>
    <scope>NUCLEOTIDE SEQUENCE</scope>
    <source>
        <strain evidence="2">Bigg-433</strain>
    </source>
</reference>
<evidence type="ECO:0000313" key="3">
    <source>
        <dbReference type="Proteomes" id="UP000646548"/>
    </source>
</evidence>
<protein>
    <submittedName>
        <fullName evidence="2">Uncharacterized protein</fullName>
    </submittedName>
</protein>
<feature type="region of interest" description="Disordered" evidence="1">
    <location>
        <begin position="299"/>
        <end position="355"/>
    </location>
</feature>
<organism evidence="2 3">
    <name type="scientific">Oryzias melastigma</name>
    <name type="common">Marine medaka</name>
    <dbReference type="NCBI Taxonomy" id="30732"/>
    <lineage>
        <taxon>Eukaryota</taxon>
        <taxon>Metazoa</taxon>
        <taxon>Chordata</taxon>
        <taxon>Craniata</taxon>
        <taxon>Vertebrata</taxon>
        <taxon>Euteleostomi</taxon>
        <taxon>Actinopterygii</taxon>
        <taxon>Neopterygii</taxon>
        <taxon>Teleostei</taxon>
        <taxon>Neoteleostei</taxon>
        <taxon>Acanthomorphata</taxon>
        <taxon>Ovalentaria</taxon>
        <taxon>Atherinomorphae</taxon>
        <taxon>Beloniformes</taxon>
        <taxon>Adrianichthyidae</taxon>
        <taxon>Oryziinae</taxon>
        <taxon>Oryzias</taxon>
    </lineage>
</organism>
<comment type="caution">
    <text evidence="2">The sequence shown here is derived from an EMBL/GenBank/DDBJ whole genome shotgun (WGS) entry which is preliminary data.</text>
</comment>
<evidence type="ECO:0000313" key="2">
    <source>
        <dbReference type="EMBL" id="KAF6736773.1"/>
    </source>
</evidence>
<name>A0A834FM24_ORYME</name>
<dbReference type="AlphaFoldDB" id="A0A834FM24"/>
<evidence type="ECO:0000256" key="1">
    <source>
        <dbReference type="SAM" id="MobiDB-lite"/>
    </source>
</evidence>
<dbReference type="Proteomes" id="UP000646548">
    <property type="component" value="Unassembled WGS sequence"/>
</dbReference>
<sequence length="355" mass="39886">MCKNGCHDDADIISGKQKDSWRGGGSVNARRFLSKHPLKPANTTDSTPPPHEDVFLLPLCHLRTTTQSSNMKPNDEQNGISRGGAPLIPYCVTFQILQTIRRNHCSRAEHGACRRADVRRWSGLGECYCCSIRKQLTGGGGRPPNAASDCRLQLEFLHHRDAVNTNEAGRLRLSNNASGQTHPESSSIFPPETQIFISDHLKETAASMFMSAQHQSSNEFRARVSFTFSFRMEQRGPGPAPVALVRLQDPTVCLVSRRVIHQRRSSMEGRLISHPRRDSIWRRGEGCVWCRLLQASSSSSTSSTRHEPDPVLLPSQQERTRHRNRGFFIPRPRNSPGESGETERRRTSMILDRTC</sequence>
<gene>
    <name evidence="2" type="ORF">FQA47_015047</name>
</gene>
<accession>A0A834FM24</accession>